<sequence>MRIILFAIMAFATLRATAQTTITGHLIDNEKNNLQKATIRCYIDDSVYAGGTTTDGKGEFKLKIAQENRALKLKAEYIGFKPTTMAISPTKELAIRLGDIAMDKSTAKIAEVVVLGSNTVRTEDRTMIYPTKEQMRHAYDGYSAIDVMRILGLDADPLENTIRYHNQSVALCIDGREATNEEVQNLNPKDIKRIDLYTQGKPEYPDAYAVLDYVLKERDYAGTVAISALHKLTTPEGNARATAQYFEGKSEYAISAHGSYNNFSGQPQDCRATTYRFPEATVTRRTESLSALNRQDAMGAYFTYLYSDTRQSLYASARFNRSHSNDESGSTLAYSNDAEAYTRRENATSQSISPALKLRYSRTLPKRQSLRMEAYYSYGNNHYDRHYENIAGSACDRYANGTREDSHYLSATANYTKAFGRKSSLNINAAMGLTDINDITMRQATRGDLRLRKHTERLHVTYLYKIKRTFSIQASLAGKAATVKSSGNEQTNLFFTPGIRMSYLKGKHALSLSLTAMSTEASNANRTGDEYRINEYEVFVGNPKLKDYMSYNSTVDHTFDISPRLQWFNYAALKVCPDFTYMQINHDAGRGAFVRQNVNNGTYWNAHLETGAKYYIIPKLLDIMGIAIFNHSKSSAWTDICENRIYFSISSQLLYKGWRALVSYMTPSKGVNPTLGNYIKSPHRLRLTIAYSINDWNIEAEYTNPFRAATRTEFDNGEYATCSTSRTPLVTDNYGHIRVSYRFNFGKKKHKFSNPDTQDINQTSISKEN</sequence>
<keyword evidence="2" id="KW-0378">Hydrolase</keyword>
<keyword evidence="2" id="KW-0645">Protease</keyword>
<name>A0A938WKA0_9BACT</name>
<dbReference type="RefSeq" id="WP_205107461.1">
    <property type="nucleotide sequence ID" value="NZ_JACJJL010000002.1"/>
</dbReference>
<reference evidence="2 3" key="1">
    <citation type="journal article" date="2021" name="Sci. Rep.">
        <title>The distribution of antibiotic resistance genes in chicken gut microbiota commensals.</title>
        <authorList>
            <person name="Juricova H."/>
            <person name="Matiasovicova J."/>
            <person name="Kubasova T."/>
            <person name="Cejkova D."/>
            <person name="Rychlik I."/>
        </authorList>
    </citation>
    <scope>NUCLEOTIDE SEQUENCE [LARGE SCALE GENOMIC DNA]</scope>
    <source>
        <strain evidence="2 3">An819</strain>
    </source>
</reference>
<evidence type="ECO:0000313" key="2">
    <source>
        <dbReference type="EMBL" id="MBM6660589.1"/>
    </source>
</evidence>
<dbReference type="GO" id="GO:0004180">
    <property type="term" value="F:carboxypeptidase activity"/>
    <property type="evidence" value="ECO:0007669"/>
    <property type="project" value="UniProtKB-KW"/>
</dbReference>
<dbReference type="EMBL" id="JACJJL010000002">
    <property type="protein sequence ID" value="MBM6660589.1"/>
    <property type="molecule type" value="Genomic_DNA"/>
</dbReference>
<organism evidence="2 3">
    <name type="scientific">Marseilla massiliensis</name>
    <dbReference type="NCBI Taxonomy" id="1841864"/>
    <lineage>
        <taxon>Bacteria</taxon>
        <taxon>Pseudomonadati</taxon>
        <taxon>Bacteroidota</taxon>
        <taxon>Bacteroidia</taxon>
        <taxon>Bacteroidales</taxon>
        <taxon>Prevotellaceae</taxon>
        <taxon>Marseilla</taxon>
    </lineage>
</organism>
<keyword evidence="3" id="KW-1185">Reference proteome</keyword>
<feature type="chain" id="PRO_5037966067" evidence="1">
    <location>
        <begin position="19"/>
        <end position="769"/>
    </location>
</feature>
<gene>
    <name evidence="2" type="ORF">H6B30_02275</name>
</gene>
<evidence type="ECO:0000313" key="3">
    <source>
        <dbReference type="Proteomes" id="UP000764045"/>
    </source>
</evidence>
<protein>
    <submittedName>
        <fullName evidence="2">Carboxypeptidase-like regulatory domain-containing protein</fullName>
    </submittedName>
</protein>
<comment type="caution">
    <text evidence="2">The sequence shown here is derived from an EMBL/GenBank/DDBJ whole genome shotgun (WGS) entry which is preliminary data.</text>
</comment>
<proteinExistence type="predicted"/>
<dbReference type="SUPFAM" id="SSF49464">
    <property type="entry name" value="Carboxypeptidase regulatory domain-like"/>
    <property type="match status" value="1"/>
</dbReference>
<feature type="signal peptide" evidence="1">
    <location>
        <begin position="1"/>
        <end position="18"/>
    </location>
</feature>
<dbReference type="Proteomes" id="UP000764045">
    <property type="component" value="Unassembled WGS sequence"/>
</dbReference>
<dbReference type="AlphaFoldDB" id="A0A938WKA0"/>
<keyword evidence="2" id="KW-0121">Carboxypeptidase</keyword>
<keyword evidence="1" id="KW-0732">Signal</keyword>
<evidence type="ECO:0000256" key="1">
    <source>
        <dbReference type="SAM" id="SignalP"/>
    </source>
</evidence>
<accession>A0A938WKA0</accession>
<dbReference type="InterPro" id="IPR008969">
    <property type="entry name" value="CarboxyPept-like_regulatory"/>
</dbReference>
<dbReference type="SUPFAM" id="SSF56935">
    <property type="entry name" value="Porins"/>
    <property type="match status" value="1"/>
</dbReference>